<comment type="caution">
    <text evidence="1">The sequence shown here is derived from an EMBL/GenBank/DDBJ whole genome shotgun (WGS) entry which is preliminary data.</text>
</comment>
<name>A0A1J5PNG5_9ZZZZ</name>
<organism evidence="1">
    <name type="scientific">mine drainage metagenome</name>
    <dbReference type="NCBI Taxonomy" id="410659"/>
    <lineage>
        <taxon>unclassified sequences</taxon>
        <taxon>metagenomes</taxon>
        <taxon>ecological metagenomes</taxon>
    </lineage>
</organism>
<proteinExistence type="predicted"/>
<accession>A0A1J5PNG5</accession>
<evidence type="ECO:0000313" key="1">
    <source>
        <dbReference type="EMBL" id="OIQ66827.1"/>
    </source>
</evidence>
<dbReference type="EMBL" id="MLJW01006335">
    <property type="protein sequence ID" value="OIQ66827.1"/>
    <property type="molecule type" value="Genomic_DNA"/>
</dbReference>
<sequence length="130" mass="14123">MSFLVAPCRDFNGAVGVRIGVDDAGGFKRVDDAERPIEPAREILALKMRSGQQFRSGPCTRAEYVADAVDRSSKPRLGKPPGKPLQRAHMRFGKSRPVNAGLVGAEATERGEIRQDPGAIDAIFRHEAQP</sequence>
<reference evidence="1" key="1">
    <citation type="submission" date="2016-10" db="EMBL/GenBank/DDBJ databases">
        <title>Sequence of Gallionella enrichment culture.</title>
        <authorList>
            <person name="Poehlein A."/>
            <person name="Muehling M."/>
            <person name="Daniel R."/>
        </authorList>
    </citation>
    <scope>NUCLEOTIDE SEQUENCE</scope>
</reference>
<dbReference type="AlphaFoldDB" id="A0A1J5PNG5"/>
<protein>
    <submittedName>
        <fullName evidence="1">Uncharacterized protein</fullName>
    </submittedName>
</protein>
<gene>
    <name evidence="1" type="ORF">GALL_515990</name>
</gene>